<dbReference type="Proteomes" id="UP000694941">
    <property type="component" value="Unplaced"/>
</dbReference>
<dbReference type="RefSeq" id="XP_013788241.1">
    <property type="nucleotide sequence ID" value="XM_013932787.2"/>
</dbReference>
<gene>
    <name evidence="8" type="primary">LOC106472158</name>
</gene>
<sequence>MSQTSFITNLLGEELCSNGDNERIKTEDMCGPGKVIGLYFSAHWCPPCRAFTPDLINFYNNFNCSAKKGSFSIVFVSSDEDEEKFEEYFKDMPWHAIPFREKERKTDLFRLFRVHSIPSLVLIDGASGEVITTHGRDCVSDDPKGDGFPWRPRDPKQVLRELTLLTPERKTIKFESLNGYVKGLYFSAHWCPPCKAFTPQLAATYQKLQEAGKKFEVIFVSSDRSEDSFQQYFSIMPWLAIPYSDEKRRKELAVLYGVGGIPTLVLIDELNNLITKEGRIEINEDPEGMEFPWRPKPVEELTEKHASRLNEGPCVIMFTEGEESDLEAAYQLMLPAAEEYASNENGARNSGQTSNLKFFYGGDADICESLREFAQLGDQVPQLVITNIPEGKKYVLEDDQEITASVVQTFVSQFLDGKLTSSTLRT</sequence>
<dbReference type="InterPro" id="IPR013766">
    <property type="entry name" value="Thioredoxin_domain"/>
</dbReference>
<dbReference type="EC" id="1.8.1.8" evidence="1"/>
<evidence type="ECO:0000256" key="3">
    <source>
        <dbReference type="ARBA" id="ARBA00026178"/>
    </source>
</evidence>
<feature type="domain" description="Thioredoxin" evidence="6">
    <location>
        <begin position="111"/>
        <end position="311"/>
    </location>
</feature>
<accession>A0ABM1BTA2</accession>
<dbReference type="PANTHER" id="PTHR46472">
    <property type="entry name" value="NUCLEOREDOXIN"/>
    <property type="match status" value="1"/>
</dbReference>
<dbReference type="Gene3D" id="3.40.30.10">
    <property type="entry name" value="Glutaredoxin"/>
    <property type="match status" value="3"/>
</dbReference>
<dbReference type="InterPro" id="IPR036249">
    <property type="entry name" value="Thioredoxin-like_sf"/>
</dbReference>
<evidence type="ECO:0000259" key="6">
    <source>
        <dbReference type="PROSITE" id="PS51352"/>
    </source>
</evidence>
<evidence type="ECO:0000256" key="1">
    <source>
        <dbReference type="ARBA" id="ARBA00012612"/>
    </source>
</evidence>
<proteinExistence type="inferred from homology"/>
<name>A0ABM1BTA2_LIMPO</name>
<reference evidence="8" key="1">
    <citation type="submission" date="2025-08" db="UniProtKB">
        <authorList>
            <consortium name="RefSeq"/>
        </authorList>
    </citation>
    <scope>IDENTIFICATION</scope>
    <source>
        <tissue evidence="8">Muscle</tissue>
    </source>
</reference>
<evidence type="ECO:0000256" key="2">
    <source>
        <dbReference type="ARBA" id="ARBA00025782"/>
    </source>
</evidence>
<evidence type="ECO:0000256" key="4">
    <source>
        <dbReference type="ARBA" id="ARBA00047388"/>
    </source>
</evidence>
<dbReference type="SUPFAM" id="SSF52833">
    <property type="entry name" value="Thioredoxin-like"/>
    <property type="match status" value="3"/>
</dbReference>
<dbReference type="InterPro" id="IPR012336">
    <property type="entry name" value="Thioredoxin-like_fold"/>
</dbReference>
<keyword evidence="7" id="KW-1185">Reference proteome</keyword>
<dbReference type="InterPro" id="IPR045870">
    <property type="entry name" value="TryX_NRX_thioredoxin_dom"/>
</dbReference>
<dbReference type="Pfam" id="PF13905">
    <property type="entry name" value="Thioredoxin_8"/>
    <property type="match status" value="2"/>
</dbReference>
<dbReference type="GeneID" id="106472158"/>
<evidence type="ECO:0000256" key="5">
    <source>
        <dbReference type="ARBA" id="ARBA00047804"/>
    </source>
</evidence>
<protein>
    <recommendedName>
        <fullName evidence="3">Nucleoredoxin</fullName>
        <ecNumber evidence="1">1.8.1.8</ecNumber>
    </recommendedName>
</protein>
<evidence type="ECO:0000313" key="8">
    <source>
        <dbReference type="RefSeq" id="XP_013788241.1"/>
    </source>
</evidence>
<evidence type="ECO:0000313" key="7">
    <source>
        <dbReference type="Proteomes" id="UP000694941"/>
    </source>
</evidence>
<comment type="similarity">
    <text evidence="2">Belongs to the nucleoredoxin family.</text>
</comment>
<dbReference type="CDD" id="cd03009">
    <property type="entry name" value="TryX_like_TryX_NRX"/>
    <property type="match status" value="1"/>
</dbReference>
<dbReference type="PROSITE" id="PS51352">
    <property type="entry name" value="THIOREDOXIN_2"/>
    <property type="match status" value="1"/>
</dbReference>
<organism evidence="7 8">
    <name type="scientific">Limulus polyphemus</name>
    <name type="common">Atlantic horseshoe crab</name>
    <dbReference type="NCBI Taxonomy" id="6850"/>
    <lineage>
        <taxon>Eukaryota</taxon>
        <taxon>Metazoa</taxon>
        <taxon>Ecdysozoa</taxon>
        <taxon>Arthropoda</taxon>
        <taxon>Chelicerata</taxon>
        <taxon>Merostomata</taxon>
        <taxon>Xiphosura</taxon>
        <taxon>Limulidae</taxon>
        <taxon>Limulus</taxon>
    </lineage>
</organism>
<dbReference type="PANTHER" id="PTHR46472:SF1">
    <property type="entry name" value="NUCLEOREDOXIN"/>
    <property type="match status" value="1"/>
</dbReference>
<comment type="catalytic activity">
    <reaction evidence="4">
        <text>[protein]-dithiol + NAD(+) = [protein]-disulfide + NADH + H(+)</text>
        <dbReference type="Rhea" id="RHEA:18749"/>
        <dbReference type="Rhea" id="RHEA-COMP:10593"/>
        <dbReference type="Rhea" id="RHEA-COMP:10594"/>
        <dbReference type="ChEBI" id="CHEBI:15378"/>
        <dbReference type="ChEBI" id="CHEBI:29950"/>
        <dbReference type="ChEBI" id="CHEBI:50058"/>
        <dbReference type="ChEBI" id="CHEBI:57540"/>
        <dbReference type="ChEBI" id="CHEBI:57945"/>
        <dbReference type="EC" id="1.8.1.8"/>
    </reaction>
</comment>
<comment type="catalytic activity">
    <reaction evidence="5">
        <text>[protein]-dithiol + NADP(+) = [protein]-disulfide + NADPH + H(+)</text>
        <dbReference type="Rhea" id="RHEA:18753"/>
        <dbReference type="Rhea" id="RHEA-COMP:10593"/>
        <dbReference type="Rhea" id="RHEA-COMP:10594"/>
        <dbReference type="ChEBI" id="CHEBI:15378"/>
        <dbReference type="ChEBI" id="CHEBI:29950"/>
        <dbReference type="ChEBI" id="CHEBI:50058"/>
        <dbReference type="ChEBI" id="CHEBI:57783"/>
        <dbReference type="ChEBI" id="CHEBI:58349"/>
        <dbReference type="EC" id="1.8.1.8"/>
    </reaction>
</comment>